<dbReference type="PANTHER" id="PTHR31616:SF0">
    <property type="entry name" value="GLUCAN 1,4-ALPHA-GLUCOSIDASE"/>
    <property type="match status" value="1"/>
</dbReference>
<comment type="caution">
    <text evidence="3">The sequence shown here is derived from an EMBL/GenBank/DDBJ whole genome shotgun (WGS) entry which is preliminary data.</text>
</comment>
<dbReference type="InterPro" id="IPR012341">
    <property type="entry name" value="6hp_glycosidase-like_sf"/>
</dbReference>
<dbReference type="GO" id="GO:0005975">
    <property type="term" value="P:carbohydrate metabolic process"/>
    <property type="evidence" value="ECO:0007669"/>
    <property type="project" value="InterPro"/>
</dbReference>
<reference evidence="3" key="1">
    <citation type="submission" date="2022-11" db="EMBL/GenBank/DDBJ databases">
        <title>Larsenimonas rhizosphaerae sp. nov., isolated from a tidal mudflat.</title>
        <authorList>
            <person name="Lee S.D."/>
            <person name="Kim I.S."/>
        </authorList>
    </citation>
    <scope>NUCLEOTIDE SEQUENCE</scope>
    <source>
        <strain evidence="3">GH2-1</strain>
    </source>
</reference>
<organism evidence="3 4">
    <name type="scientific">Larsenimonas rhizosphaerae</name>
    <dbReference type="NCBI Taxonomy" id="2944682"/>
    <lineage>
        <taxon>Bacteria</taxon>
        <taxon>Pseudomonadati</taxon>
        <taxon>Pseudomonadota</taxon>
        <taxon>Gammaproteobacteria</taxon>
        <taxon>Oceanospirillales</taxon>
        <taxon>Halomonadaceae</taxon>
        <taxon>Larsenimonas</taxon>
    </lineage>
</organism>
<dbReference type="Proteomes" id="UP001165678">
    <property type="component" value="Unassembled WGS sequence"/>
</dbReference>
<dbReference type="PANTHER" id="PTHR31616">
    <property type="entry name" value="TREHALASE"/>
    <property type="match status" value="1"/>
</dbReference>
<dbReference type="InterPro" id="IPR011613">
    <property type="entry name" value="GH15-like"/>
</dbReference>
<dbReference type="SUPFAM" id="SSF48208">
    <property type="entry name" value="Six-hairpin glycosidases"/>
    <property type="match status" value="1"/>
</dbReference>
<feature type="domain" description="Trehalase-like N-terminal" evidence="2">
    <location>
        <begin position="6"/>
        <end position="156"/>
    </location>
</feature>
<proteinExistence type="predicted"/>
<dbReference type="Gene3D" id="1.50.10.10">
    <property type="match status" value="1"/>
</dbReference>
<feature type="domain" description="GH15-like" evidence="1">
    <location>
        <begin position="219"/>
        <end position="582"/>
    </location>
</feature>
<dbReference type="InterPro" id="IPR045582">
    <property type="entry name" value="Trehalase-like_N"/>
</dbReference>
<evidence type="ECO:0000259" key="1">
    <source>
        <dbReference type="Pfam" id="PF00723"/>
    </source>
</evidence>
<dbReference type="Pfam" id="PF00723">
    <property type="entry name" value="Glyco_hydro_15"/>
    <property type="match status" value="1"/>
</dbReference>
<dbReference type="AlphaFoldDB" id="A0AA41ZM38"/>
<keyword evidence="4" id="KW-1185">Reference proteome</keyword>
<dbReference type="RefSeq" id="WP_265895650.1">
    <property type="nucleotide sequence ID" value="NZ_JAPIVE010000001.1"/>
</dbReference>
<gene>
    <name evidence="3" type="ORF">OQ287_03860</name>
</gene>
<name>A0AA41ZM38_9GAMM</name>
<protein>
    <submittedName>
        <fullName evidence="3">Glycoside hydrolase family 15 protein</fullName>
    </submittedName>
</protein>
<keyword evidence="3" id="KW-0378">Hydrolase</keyword>
<accession>A0AA41ZM38</accession>
<dbReference type="GO" id="GO:0004553">
    <property type="term" value="F:hydrolase activity, hydrolyzing O-glycosyl compounds"/>
    <property type="evidence" value="ECO:0007669"/>
    <property type="project" value="UniProtKB-ARBA"/>
</dbReference>
<sequence>MSSLELALIGNCCVSALIDTRASMTWACLPRLDDDPVFTALLDDDNADQGRFDLALAHQSDLEQHYVRNTAVLRTVLTDKAGQQAEIFDFAPRFEQYGRFFHPRMLVRHIRPLKGTPRLKAHIAPMTEFGQPPHQITHGSHHIRYVGEQRTLRLTSNAPITSLQDGMPFLVDTPITLIFGDDETITESPDTLGERFLTRTTQYWQAWVRNLSIPYEWQDVVIRSAITLKLNTFEDTGAVIAAVTSSIPESADSSRNWDYRFCWLRDACFVVAALNQLGVTQTMEGFLRYIINIAADSEDGYLQPVYKLNGQGRIHESQVASLAGYRGMGPVRVGNDAWQQVQNDVYGSVILAAGHMFLDQRLPRAGDLPLFEQLERLGTKAARMFDQPDAGLWEFRGRAEVHTFSAVMCWAACNTLARIAGHLELPERQQHWTRTSRRIHEHICSEGWSDTRQSFVSSLGGDAMDASLLLLQRLGFLSADDPRFKATVEAIEQELRIDDFFYRYIAPDDFGVPDVSFTVCNFWYIDALVALGRKDEARRLYQRMVELRNRFGLLSEDVDPRTGELWGNFPQTYSMVGLINSARLLSKPWEDIF</sequence>
<dbReference type="InterPro" id="IPR008928">
    <property type="entry name" value="6-hairpin_glycosidase_sf"/>
</dbReference>
<evidence type="ECO:0000313" key="4">
    <source>
        <dbReference type="Proteomes" id="UP001165678"/>
    </source>
</evidence>
<evidence type="ECO:0000259" key="2">
    <source>
        <dbReference type="Pfam" id="PF19291"/>
    </source>
</evidence>
<dbReference type="EMBL" id="JAPIVE010000001">
    <property type="protein sequence ID" value="MCX2523365.1"/>
    <property type="molecule type" value="Genomic_DNA"/>
</dbReference>
<evidence type="ECO:0000313" key="3">
    <source>
        <dbReference type="EMBL" id="MCX2523365.1"/>
    </source>
</evidence>
<dbReference type="Pfam" id="PF19291">
    <property type="entry name" value="TREH_N"/>
    <property type="match status" value="1"/>
</dbReference>